<proteinExistence type="predicted"/>
<name>A6JQ90_RAT</name>
<evidence type="ECO:0000313" key="2">
    <source>
        <dbReference type="Proteomes" id="UP000234681"/>
    </source>
</evidence>
<sequence length="90" mass="10114">METVQVDEQPRKVKKEEENCVGADSVTACSWTASPRLVVSVKICLQFMKIQNENDISTVEISFTFLLVASSKDAFHQSLYPVYLVRELGS</sequence>
<dbReference type="EMBL" id="CH473996">
    <property type="protein sequence ID" value="EDL98007.1"/>
    <property type="molecule type" value="Genomic_DNA"/>
</dbReference>
<gene>
    <name evidence="1" type="ORF">rCG_23270</name>
</gene>
<organism evidence="1 2">
    <name type="scientific">Rattus norvegicus</name>
    <name type="common">Rat</name>
    <dbReference type="NCBI Taxonomy" id="10116"/>
    <lineage>
        <taxon>Eukaryota</taxon>
        <taxon>Metazoa</taxon>
        <taxon>Chordata</taxon>
        <taxon>Craniata</taxon>
        <taxon>Vertebrata</taxon>
        <taxon>Euteleostomi</taxon>
        <taxon>Mammalia</taxon>
        <taxon>Eutheria</taxon>
        <taxon>Euarchontoglires</taxon>
        <taxon>Glires</taxon>
        <taxon>Rodentia</taxon>
        <taxon>Myomorpha</taxon>
        <taxon>Muroidea</taxon>
        <taxon>Muridae</taxon>
        <taxon>Murinae</taxon>
        <taxon>Rattus</taxon>
    </lineage>
</organism>
<dbReference type="Proteomes" id="UP000234681">
    <property type="component" value="Chromosome 14"/>
</dbReference>
<reference evidence="2" key="1">
    <citation type="submission" date="2005-09" db="EMBL/GenBank/DDBJ databases">
        <authorList>
            <person name="Mural R.J."/>
            <person name="Li P.W."/>
            <person name="Adams M.D."/>
            <person name="Amanatides P.G."/>
            <person name="Baden-Tillson H."/>
            <person name="Barnstead M."/>
            <person name="Chin S.H."/>
            <person name="Dew I."/>
            <person name="Evans C.A."/>
            <person name="Ferriera S."/>
            <person name="Flanigan M."/>
            <person name="Fosler C."/>
            <person name="Glodek A."/>
            <person name="Gu Z."/>
            <person name="Holt R.A."/>
            <person name="Jennings D."/>
            <person name="Kraft C.L."/>
            <person name="Lu F."/>
            <person name="Nguyen T."/>
            <person name="Nusskern D.R."/>
            <person name="Pfannkoch C.M."/>
            <person name="Sitter C."/>
            <person name="Sutton G.G."/>
            <person name="Venter J.C."/>
            <person name="Wang Z."/>
            <person name="Woodage T."/>
            <person name="Zheng X.H."/>
            <person name="Zhong F."/>
        </authorList>
    </citation>
    <scope>NUCLEOTIDE SEQUENCE [LARGE SCALE GENOMIC DNA]</scope>
    <source>
        <strain>BN</strain>
        <strain evidence="2">Sprague-Dawley</strain>
    </source>
</reference>
<accession>A6JQ90</accession>
<evidence type="ECO:0000313" key="1">
    <source>
        <dbReference type="EMBL" id="EDL98007.1"/>
    </source>
</evidence>
<protein>
    <submittedName>
        <fullName evidence="1">RCG23270</fullName>
    </submittedName>
</protein>
<dbReference type="AlphaFoldDB" id="A6JQ90"/>